<dbReference type="AlphaFoldDB" id="N0B803"/>
<organism evidence="9 10">
    <name type="scientific">Hyphomicrobium denitrificans 1NES1</name>
    <dbReference type="NCBI Taxonomy" id="670307"/>
    <lineage>
        <taxon>Bacteria</taxon>
        <taxon>Pseudomonadati</taxon>
        <taxon>Pseudomonadota</taxon>
        <taxon>Alphaproteobacteria</taxon>
        <taxon>Hyphomicrobiales</taxon>
        <taxon>Hyphomicrobiaceae</taxon>
        <taxon>Hyphomicrobium</taxon>
    </lineage>
</organism>
<keyword evidence="10" id="KW-1185">Reference proteome</keyword>
<feature type="transmembrane region" description="Helical" evidence="7">
    <location>
        <begin position="402"/>
        <end position="428"/>
    </location>
</feature>
<dbReference type="PANTHER" id="PTHR33406:SF13">
    <property type="entry name" value="MEMBRANE PROTEIN YDFJ"/>
    <property type="match status" value="1"/>
</dbReference>
<dbReference type="InterPro" id="IPR004869">
    <property type="entry name" value="MMPL_dom"/>
</dbReference>
<dbReference type="InterPro" id="IPR000731">
    <property type="entry name" value="SSD"/>
</dbReference>
<dbReference type="eggNOG" id="COG4258">
    <property type="taxonomic scope" value="Bacteria"/>
</dbReference>
<evidence type="ECO:0000256" key="3">
    <source>
        <dbReference type="ARBA" id="ARBA00022692"/>
    </source>
</evidence>
<feature type="transmembrane region" description="Helical" evidence="7">
    <location>
        <begin position="740"/>
        <end position="764"/>
    </location>
</feature>
<dbReference type="PANTHER" id="PTHR33406">
    <property type="entry name" value="MEMBRANE PROTEIN MJ1562-RELATED"/>
    <property type="match status" value="1"/>
</dbReference>
<dbReference type="PROSITE" id="PS50156">
    <property type="entry name" value="SSD"/>
    <property type="match status" value="1"/>
</dbReference>
<feature type="region of interest" description="Disordered" evidence="6">
    <location>
        <begin position="856"/>
        <end position="878"/>
    </location>
</feature>
<evidence type="ECO:0000256" key="2">
    <source>
        <dbReference type="ARBA" id="ARBA00022475"/>
    </source>
</evidence>
<dbReference type="EMBL" id="CP005587">
    <property type="protein sequence ID" value="AGK56666.1"/>
    <property type="molecule type" value="Genomic_DNA"/>
</dbReference>
<evidence type="ECO:0000256" key="1">
    <source>
        <dbReference type="ARBA" id="ARBA00004651"/>
    </source>
</evidence>
<feature type="transmembrane region" description="Helical" evidence="7">
    <location>
        <begin position="300"/>
        <end position="322"/>
    </location>
</feature>
<dbReference type="Pfam" id="PF03176">
    <property type="entry name" value="MMPL"/>
    <property type="match status" value="2"/>
</dbReference>
<feature type="transmembrane region" description="Helical" evidence="7">
    <location>
        <begin position="328"/>
        <end position="346"/>
    </location>
</feature>
<dbReference type="RefSeq" id="WP_015596703.1">
    <property type="nucleotide sequence ID" value="NC_021172.1"/>
</dbReference>
<keyword evidence="4 7" id="KW-1133">Transmembrane helix</keyword>
<feature type="transmembrane region" description="Helical" evidence="7">
    <location>
        <begin position="770"/>
        <end position="789"/>
    </location>
</feature>
<dbReference type="InterPro" id="IPR050545">
    <property type="entry name" value="Mycobact_MmpL"/>
</dbReference>
<keyword evidence="2" id="KW-1003">Cell membrane</keyword>
<feature type="transmembrane region" description="Helical" evidence="7">
    <location>
        <begin position="834"/>
        <end position="853"/>
    </location>
</feature>
<sequence>MIERMVAGIVAAALRLPWLTIVLGAALTVGAISYVESHFAITTDTSQLISSDLDWRQREQQFDAAFPQHSDTIEVVIDGTTPELAESSARKLYTALSAKVPKPFEAVHRREGGAFFDKNGLLYLSLEEVKQTTENLIKAQPVLATMAADPTLNGLAKALSFVPQGVEAERATWADYEKPLSVLAGSIDDLVTGKPSVFSWDELLTNEKPASADLRRFLEVKPILDFGELQPGAEASEIIRETARQLGLTPDHGVRVRLTGSVPMADEEFGTVAEGLVVNTALTIAAVLVILWLALRSGRIIFAVIVSLFVGLTLTAAAGLAMVGALNLISVAFAVLFVGIGVDFGIQFSVRYRQERHNLDALREALVAAGRNAGKPLALAAAATTAGFYAFLPTAYRGVSELGLIAGSGMIIAFLTSITLLPALLVLLNPPGEPDEVGYRALAPVDRFMARHRIAILTVTAISVAAGLPLLQRLTFDFNPINLRSDKVESVATFNDLMKDPATAPNTIDILTPSLGDAKALAAKIEQLPEVSRVVTLASFVPDQQPEKLAVIRDAANLLGPSLDTPDERKRPTDEETKATLKEAASGFADAAKKGGGSPIAARMADVLGRLADATPDQRSKVESALMDGFKLRLTQIRAALGAEPVTLEKLPQDIVSDWTTKDGRARIQVAPAGDGNDNANLRRFATAVLAVAPGATGVPILIQESAKTVVSAFIQAGALALISITLILFVALRRVSDVLLTLVPLLLAGVVTLELCVLIGLPLNFANIIALPVLLGVGVAFKIYYVLAWREGETSLLASALTRAVIFSAMTTAVAFGSLFFSSHPGTSSMGELLALSLVTTLAAAVLFQPILMGPPRNEKKPEQVSPASSTELSESL</sequence>
<evidence type="ECO:0000256" key="6">
    <source>
        <dbReference type="SAM" id="MobiDB-lite"/>
    </source>
</evidence>
<dbReference type="OrthoDB" id="7518665at2"/>
<evidence type="ECO:0000256" key="5">
    <source>
        <dbReference type="ARBA" id="ARBA00023136"/>
    </source>
</evidence>
<feature type="domain" description="SSD" evidence="8">
    <location>
        <begin position="301"/>
        <end position="427"/>
    </location>
</feature>
<dbReference type="GO" id="GO:0005886">
    <property type="term" value="C:plasma membrane"/>
    <property type="evidence" value="ECO:0007669"/>
    <property type="project" value="UniProtKB-SubCell"/>
</dbReference>
<evidence type="ECO:0000259" key="8">
    <source>
        <dbReference type="PROSITE" id="PS50156"/>
    </source>
</evidence>
<dbReference type="SUPFAM" id="SSF82866">
    <property type="entry name" value="Multidrug efflux transporter AcrB transmembrane domain"/>
    <property type="match status" value="2"/>
</dbReference>
<dbReference type="HOGENOM" id="CLU_009099_0_0_5"/>
<feature type="transmembrane region" description="Helical" evidence="7">
    <location>
        <begin position="276"/>
        <end position="295"/>
    </location>
</feature>
<gene>
    <name evidence="9" type="ORF">HYPDE_24908</name>
</gene>
<name>N0B803_9HYPH</name>
<dbReference type="KEGG" id="hdt:HYPDE_24908"/>
<dbReference type="STRING" id="670307.HYPDE_24908"/>
<proteinExistence type="predicted"/>
<accession>N0B803</accession>
<reference evidence="9 10" key="1">
    <citation type="journal article" date="2013" name="Genome Announc.">
        <title>Genome sequences for three denitrifying bacterial strains isolated from a uranium- and nitrate-contaminated subsurface environment.</title>
        <authorList>
            <person name="Venkatramanan R."/>
            <person name="Prakash O."/>
            <person name="Woyke T."/>
            <person name="Chain P."/>
            <person name="Goodwin L.A."/>
            <person name="Watson D."/>
            <person name="Brooks S."/>
            <person name="Kostka J.E."/>
            <person name="Green S.J."/>
        </authorList>
    </citation>
    <scope>NUCLEOTIDE SEQUENCE [LARGE SCALE GENOMIC DNA]</scope>
    <source>
        <strain evidence="9 10">1NES1</strain>
    </source>
</reference>
<evidence type="ECO:0000256" key="7">
    <source>
        <dbReference type="SAM" id="Phobius"/>
    </source>
</evidence>
<feature type="transmembrane region" description="Helical" evidence="7">
    <location>
        <begin position="801"/>
        <end position="822"/>
    </location>
</feature>
<evidence type="ECO:0000313" key="9">
    <source>
        <dbReference type="EMBL" id="AGK56666.1"/>
    </source>
</evidence>
<protein>
    <submittedName>
        <fullName evidence="9">Hopanoid biosynthesis associated RND transporter like protein HpnN</fullName>
    </submittedName>
</protein>
<comment type="subcellular location">
    <subcellularLocation>
        <location evidence="1">Cell membrane</location>
        <topology evidence="1">Multi-pass membrane protein</topology>
    </subcellularLocation>
</comment>
<evidence type="ECO:0000313" key="10">
    <source>
        <dbReference type="Proteomes" id="UP000005952"/>
    </source>
</evidence>
<keyword evidence="3 7" id="KW-0812">Transmembrane</keyword>
<dbReference type="Proteomes" id="UP000005952">
    <property type="component" value="Chromosome"/>
</dbReference>
<feature type="transmembrane region" description="Helical" evidence="7">
    <location>
        <begin position="448"/>
        <end position="471"/>
    </location>
</feature>
<keyword evidence="5 7" id="KW-0472">Membrane</keyword>
<evidence type="ECO:0000256" key="4">
    <source>
        <dbReference type="ARBA" id="ARBA00022989"/>
    </source>
</evidence>
<feature type="compositionally biased region" description="Polar residues" evidence="6">
    <location>
        <begin position="867"/>
        <end position="878"/>
    </location>
</feature>
<dbReference type="NCBIfam" id="TIGR03480">
    <property type="entry name" value="HpnN"/>
    <property type="match status" value="1"/>
</dbReference>
<feature type="transmembrane region" description="Helical" evidence="7">
    <location>
        <begin position="709"/>
        <end position="733"/>
    </location>
</feature>
<dbReference type="Gene3D" id="1.20.1640.10">
    <property type="entry name" value="Multidrug efflux transporter AcrB transmembrane domain"/>
    <property type="match status" value="2"/>
</dbReference>
<dbReference type="InterPro" id="IPR017841">
    <property type="entry name" value="Hopanoid_biosynth_HpnN"/>
</dbReference>